<dbReference type="Pfam" id="PF20459">
    <property type="entry name" value="DUF6712"/>
    <property type="match status" value="1"/>
</dbReference>
<dbReference type="InterPro" id="IPR046558">
    <property type="entry name" value="DUF6712"/>
</dbReference>
<reference evidence="1" key="1">
    <citation type="submission" date="2020-04" db="EMBL/GenBank/DDBJ databases">
        <authorList>
            <person name="Chiriac C."/>
            <person name="Salcher M."/>
            <person name="Ghai R."/>
            <person name="Kavagutti S V."/>
        </authorList>
    </citation>
    <scope>NUCLEOTIDE SEQUENCE</scope>
</reference>
<name>A0A6J5N4P5_9CAUD</name>
<evidence type="ECO:0000313" key="1">
    <source>
        <dbReference type="EMBL" id="CAB4153001.1"/>
    </source>
</evidence>
<accession>A0A6J5N4P5</accession>
<sequence length="197" mass="22256">MSRNTLFISVKTIKERTGLHANVDEKLILPEILTSQDMYILPALGTALYNRLQDGIDADDLTADETDLLDTYITNCLVYYVMSELPMGLSYQFYNKGVVRKSSDNTDMPSAQDMIDVANRYKARAEFYKQRLVKFLRQSSTTTVFPLYNNPGNGVDTIRPDIEAYTTSIWLGDDCGCKGKSFEQMYQGNINSCCDGE</sequence>
<proteinExistence type="predicted"/>
<dbReference type="EMBL" id="LR796575">
    <property type="protein sequence ID" value="CAB4153001.1"/>
    <property type="molecule type" value="Genomic_DNA"/>
</dbReference>
<gene>
    <name evidence="1" type="ORF">UFOVP617_44</name>
</gene>
<protein>
    <submittedName>
        <fullName evidence="1">Uncharacterized protein</fullName>
    </submittedName>
</protein>
<organism evidence="1">
    <name type="scientific">uncultured Caudovirales phage</name>
    <dbReference type="NCBI Taxonomy" id="2100421"/>
    <lineage>
        <taxon>Viruses</taxon>
        <taxon>Duplodnaviria</taxon>
        <taxon>Heunggongvirae</taxon>
        <taxon>Uroviricota</taxon>
        <taxon>Caudoviricetes</taxon>
        <taxon>Peduoviridae</taxon>
        <taxon>Maltschvirus</taxon>
        <taxon>Maltschvirus maltsch</taxon>
    </lineage>
</organism>